<dbReference type="Proteomes" id="UP000887540">
    <property type="component" value="Unplaced"/>
</dbReference>
<dbReference type="AlphaFoldDB" id="A0A914DQN1"/>
<evidence type="ECO:0000313" key="3">
    <source>
        <dbReference type="WBParaSite" id="ACRNAN_scaffold3330.g32914.t1"/>
    </source>
</evidence>
<name>A0A914DQN1_9BILA</name>
<accession>A0A914DQN1</accession>
<keyword evidence="2" id="KW-1185">Reference proteome</keyword>
<dbReference type="WBParaSite" id="ACRNAN_scaffold3330.g32914.t1">
    <property type="protein sequence ID" value="ACRNAN_scaffold3330.g32914.t1"/>
    <property type="gene ID" value="ACRNAN_scaffold3330.g32914"/>
</dbReference>
<evidence type="ECO:0000256" key="1">
    <source>
        <dbReference type="SAM" id="MobiDB-lite"/>
    </source>
</evidence>
<sequence length="77" mass="8964">MTKMRLEQTEIKFPDWSETVKESIDDDGGISNKPSRQTQECNNCHTPACPEHYVELKLCHTLYTKKIGLREFFATFP</sequence>
<feature type="region of interest" description="Disordered" evidence="1">
    <location>
        <begin position="17"/>
        <end position="39"/>
    </location>
</feature>
<protein>
    <submittedName>
        <fullName evidence="3">Uncharacterized protein</fullName>
    </submittedName>
</protein>
<evidence type="ECO:0000313" key="2">
    <source>
        <dbReference type="Proteomes" id="UP000887540"/>
    </source>
</evidence>
<reference evidence="3" key="1">
    <citation type="submission" date="2022-11" db="UniProtKB">
        <authorList>
            <consortium name="WormBaseParasite"/>
        </authorList>
    </citation>
    <scope>IDENTIFICATION</scope>
</reference>
<organism evidence="2 3">
    <name type="scientific">Acrobeloides nanus</name>
    <dbReference type="NCBI Taxonomy" id="290746"/>
    <lineage>
        <taxon>Eukaryota</taxon>
        <taxon>Metazoa</taxon>
        <taxon>Ecdysozoa</taxon>
        <taxon>Nematoda</taxon>
        <taxon>Chromadorea</taxon>
        <taxon>Rhabditida</taxon>
        <taxon>Tylenchina</taxon>
        <taxon>Cephalobomorpha</taxon>
        <taxon>Cephaloboidea</taxon>
        <taxon>Cephalobidae</taxon>
        <taxon>Acrobeloides</taxon>
    </lineage>
</organism>
<proteinExistence type="predicted"/>